<dbReference type="Gene3D" id="3.20.20.10">
    <property type="entry name" value="Alanine racemase"/>
    <property type="match status" value="1"/>
</dbReference>
<dbReference type="HAMAP" id="MF_01201">
    <property type="entry name" value="Ala_racemase"/>
    <property type="match status" value="1"/>
</dbReference>
<comment type="caution">
    <text evidence="6">The sequence shown here is derived from an EMBL/GenBank/DDBJ whole genome shotgun (WGS) entry which is preliminary data.</text>
</comment>
<feature type="domain" description="Alanine racemase C-terminal" evidence="5">
    <location>
        <begin position="247"/>
        <end position="376"/>
    </location>
</feature>
<name>A0ABR8YZZ2_9MICO</name>
<comment type="similarity">
    <text evidence="4">Belongs to the alanine racemase family.</text>
</comment>
<keyword evidence="3 4" id="KW-0413">Isomerase</keyword>
<keyword evidence="7" id="KW-1185">Reference proteome</keyword>
<organism evidence="6 7">
    <name type="scientific">Oceanitalea stevensii</name>
    <dbReference type="NCBI Taxonomy" id="2763072"/>
    <lineage>
        <taxon>Bacteria</taxon>
        <taxon>Bacillati</taxon>
        <taxon>Actinomycetota</taxon>
        <taxon>Actinomycetes</taxon>
        <taxon>Micrococcales</taxon>
        <taxon>Bogoriellaceae</taxon>
        <taxon>Georgenia</taxon>
    </lineage>
</organism>
<dbReference type="PROSITE" id="PS00395">
    <property type="entry name" value="ALANINE_RACEMASE"/>
    <property type="match status" value="1"/>
</dbReference>
<evidence type="ECO:0000256" key="3">
    <source>
        <dbReference type="ARBA" id="ARBA00023235"/>
    </source>
</evidence>
<evidence type="ECO:0000256" key="2">
    <source>
        <dbReference type="ARBA" id="ARBA00022898"/>
    </source>
</evidence>
<dbReference type="SMART" id="SM01005">
    <property type="entry name" value="Ala_racemase_C"/>
    <property type="match status" value="1"/>
</dbReference>
<dbReference type="NCBIfam" id="TIGR00492">
    <property type="entry name" value="alr"/>
    <property type="match status" value="1"/>
</dbReference>
<evidence type="ECO:0000313" key="6">
    <source>
        <dbReference type="EMBL" id="MBD8061569.1"/>
    </source>
</evidence>
<keyword evidence="2 4" id="KW-0663">Pyridoxal phosphate</keyword>
<evidence type="ECO:0000256" key="1">
    <source>
        <dbReference type="ARBA" id="ARBA00001933"/>
    </source>
</evidence>
<comment type="cofactor">
    <cofactor evidence="1 4">
        <name>pyridoxal 5'-phosphate</name>
        <dbReference type="ChEBI" id="CHEBI:597326"/>
    </cofactor>
</comment>
<dbReference type="InterPro" id="IPR009006">
    <property type="entry name" value="Ala_racemase/Decarboxylase_C"/>
</dbReference>
<gene>
    <name evidence="6" type="primary">alr</name>
    <name evidence="6" type="ORF">H9624_04430</name>
</gene>
<feature type="active site" description="Proton acceptor; specific for D-alanine" evidence="4">
    <location>
        <position position="36"/>
    </location>
</feature>
<comment type="function">
    <text evidence="4">Catalyzes the interconversion of L-alanine and D-alanine. May also act on other amino acids.</text>
</comment>
<reference evidence="6 7" key="1">
    <citation type="submission" date="2020-08" db="EMBL/GenBank/DDBJ databases">
        <title>A Genomic Blueprint of the Chicken Gut Microbiome.</title>
        <authorList>
            <person name="Gilroy R."/>
            <person name="Ravi A."/>
            <person name="Getino M."/>
            <person name="Pursley I."/>
            <person name="Horton D.L."/>
            <person name="Alikhan N.-F."/>
            <person name="Baker D."/>
            <person name="Gharbi K."/>
            <person name="Hall N."/>
            <person name="Watson M."/>
            <person name="Adriaenssens E.M."/>
            <person name="Foster-Nyarko E."/>
            <person name="Jarju S."/>
            <person name="Secka A."/>
            <person name="Antonio M."/>
            <person name="Oren A."/>
            <person name="Chaudhuri R."/>
            <person name="La Ragione R.M."/>
            <person name="Hildebrand F."/>
            <person name="Pallen M.J."/>
        </authorList>
    </citation>
    <scope>NUCLEOTIDE SEQUENCE [LARGE SCALE GENOMIC DNA]</scope>
    <source>
        <strain evidence="6 7">Sa1BUA1</strain>
    </source>
</reference>
<dbReference type="InterPro" id="IPR029066">
    <property type="entry name" value="PLP-binding_barrel"/>
</dbReference>
<dbReference type="Pfam" id="PF00842">
    <property type="entry name" value="Ala_racemase_C"/>
    <property type="match status" value="1"/>
</dbReference>
<evidence type="ECO:0000313" key="7">
    <source>
        <dbReference type="Proteomes" id="UP000661894"/>
    </source>
</evidence>
<sequence length="382" mass="39456">MSYYPARAVVDHAAIRANVERLRAVAGAAEVMAVVKADAYGHGIVPVSRTALAAGATWLGVAQLGEALELRAAGVHAPLLTWIYGPGAPFAEALAADLDLSASAPWALDELAAAARLTGRAARVHLKSDTGMARGGARPAQWAELVDHAARLAAEGTVDVVGVWSHLARGDEPAEPTTSAQLAAFRDAVATAERAGLRPTVRHLAASSGTLFHPDTRLDLVRPGLALYGLSPAPDVADAVALGLRAAMRLEAEVIHVKDVPAGTPVGYGHTYTTPSAGRLALVPLGYGDGIPRHAGNAGPVRVGRHRGRVTGRVSMDQVVVDLGPDGADVSVGDLAVLLGDARDGDPTAQDWADAAGTISYEIVTRLGSRIPRTHVSQEDPS</sequence>
<dbReference type="GO" id="GO:0008784">
    <property type="term" value="F:alanine racemase activity"/>
    <property type="evidence" value="ECO:0007669"/>
    <property type="project" value="UniProtKB-EC"/>
</dbReference>
<comment type="pathway">
    <text evidence="4">Amino-acid biosynthesis; D-alanine biosynthesis; D-alanine from L-alanine: step 1/1.</text>
</comment>
<dbReference type="PRINTS" id="PR00992">
    <property type="entry name" value="ALARACEMASE"/>
</dbReference>
<feature type="active site" description="Proton acceptor; specific for L-alanine" evidence="4">
    <location>
        <position position="268"/>
    </location>
</feature>
<protein>
    <recommendedName>
        <fullName evidence="4">Alanine racemase</fullName>
        <ecNumber evidence="4">5.1.1.1</ecNumber>
    </recommendedName>
</protein>
<evidence type="ECO:0000259" key="5">
    <source>
        <dbReference type="SMART" id="SM01005"/>
    </source>
</evidence>
<dbReference type="EC" id="5.1.1.1" evidence="4"/>
<dbReference type="PANTHER" id="PTHR30511:SF0">
    <property type="entry name" value="ALANINE RACEMASE, CATABOLIC-RELATED"/>
    <property type="match status" value="1"/>
</dbReference>
<feature type="modified residue" description="N6-(pyridoxal phosphate)lysine" evidence="4">
    <location>
        <position position="36"/>
    </location>
</feature>
<dbReference type="SUPFAM" id="SSF50621">
    <property type="entry name" value="Alanine racemase C-terminal domain-like"/>
    <property type="match status" value="1"/>
</dbReference>
<dbReference type="InterPro" id="IPR020622">
    <property type="entry name" value="Ala_racemase_pyridoxalP-BS"/>
</dbReference>
<dbReference type="CDD" id="cd00430">
    <property type="entry name" value="PLPDE_III_AR"/>
    <property type="match status" value="1"/>
</dbReference>
<dbReference type="InterPro" id="IPR001608">
    <property type="entry name" value="Ala_racemase_N"/>
</dbReference>
<dbReference type="InterPro" id="IPR000821">
    <property type="entry name" value="Ala_racemase"/>
</dbReference>
<feature type="binding site" evidence="4">
    <location>
        <position position="134"/>
    </location>
    <ligand>
        <name>substrate</name>
    </ligand>
</feature>
<evidence type="ECO:0000256" key="4">
    <source>
        <dbReference type="HAMAP-Rule" id="MF_01201"/>
    </source>
</evidence>
<dbReference type="Proteomes" id="UP000661894">
    <property type="component" value="Unassembled WGS sequence"/>
</dbReference>
<dbReference type="PANTHER" id="PTHR30511">
    <property type="entry name" value="ALANINE RACEMASE"/>
    <property type="match status" value="1"/>
</dbReference>
<feature type="binding site" evidence="4">
    <location>
        <position position="316"/>
    </location>
    <ligand>
        <name>substrate</name>
    </ligand>
</feature>
<dbReference type="InterPro" id="IPR011079">
    <property type="entry name" value="Ala_racemase_C"/>
</dbReference>
<dbReference type="Pfam" id="PF01168">
    <property type="entry name" value="Ala_racemase_N"/>
    <property type="match status" value="1"/>
</dbReference>
<accession>A0ABR8YZZ2</accession>
<dbReference type="EMBL" id="JACSPO010000001">
    <property type="protein sequence ID" value="MBD8061569.1"/>
    <property type="molecule type" value="Genomic_DNA"/>
</dbReference>
<dbReference type="SUPFAM" id="SSF51419">
    <property type="entry name" value="PLP-binding barrel"/>
    <property type="match status" value="1"/>
</dbReference>
<dbReference type="RefSeq" id="WP_251838671.1">
    <property type="nucleotide sequence ID" value="NZ_JACSPO010000001.1"/>
</dbReference>
<comment type="catalytic activity">
    <reaction evidence="4">
        <text>L-alanine = D-alanine</text>
        <dbReference type="Rhea" id="RHEA:20249"/>
        <dbReference type="ChEBI" id="CHEBI:57416"/>
        <dbReference type="ChEBI" id="CHEBI:57972"/>
        <dbReference type="EC" id="5.1.1.1"/>
    </reaction>
</comment>
<dbReference type="Gene3D" id="2.40.37.10">
    <property type="entry name" value="Lyase, Ornithine Decarboxylase, Chain A, domain 1"/>
    <property type="match status" value="1"/>
</dbReference>
<proteinExistence type="inferred from homology"/>